<keyword evidence="3" id="KW-1185">Reference proteome</keyword>
<dbReference type="Gramene" id="OPUNC06G15850.1">
    <property type="protein sequence ID" value="OPUNC06G15850.1"/>
    <property type="gene ID" value="OPUNC06G15850"/>
</dbReference>
<evidence type="ECO:0000313" key="2">
    <source>
        <dbReference type="EnsemblPlants" id="OPUNC06G15850.1"/>
    </source>
</evidence>
<feature type="region of interest" description="Disordered" evidence="1">
    <location>
        <begin position="1"/>
        <end position="66"/>
    </location>
</feature>
<dbReference type="HOGENOM" id="CLU_2030516_0_0_1"/>
<sequence>MEFFSPEHFHSNKEEQGENNKNNIKPSLQTEQGERNKNKIQPSLQTKDSGSDTDDETLRHYEESKPRRPVIMHFAWTQSAIDSDHGPIEGRSRSHVMRHLLTELRRNNRAPRLDQNRLHAVG</sequence>
<protein>
    <submittedName>
        <fullName evidence="2">Uncharacterized protein</fullName>
    </submittedName>
</protein>
<reference evidence="2" key="1">
    <citation type="submission" date="2015-04" db="UniProtKB">
        <authorList>
            <consortium name="EnsemblPlants"/>
        </authorList>
    </citation>
    <scope>IDENTIFICATION</scope>
</reference>
<feature type="compositionally biased region" description="Basic and acidic residues" evidence="1">
    <location>
        <begin position="1"/>
        <end position="18"/>
    </location>
</feature>
<feature type="compositionally biased region" description="Polar residues" evidence="1">
    <location>
        <begin position="39"/>
        <end position="48"/>
    </location>
</feature>
<proteinExistence type="predicted"/>
<dbReference type="Proteomes" id="UP000026962">
    <property type="component" value="Chromosome 6"/>
</dbReference>
<dbReference type="EnsemblPlants" id="OPUNC06G15850.1">
    <property type="protein sequence ID" value="OPUNC06G15850.1"/>
    <property type="gene ID" value="OPUNC06G15850"/>
</dbReference>
<dbReference type="AlphaFoldDB" id="A0A0E0LCC3"/>
<feature type="compositionally biased region" description="Basic and acidic residues" evidence="1">
    <location>
        <begin position="56"/>
        <end position="66"/>
    </location>
</feature>
<reference evidence="2" key="2">
    <citation type="submission" date="2018-05" db="EMBL/GenBank/DDBJ databases">
        <title>OpunRS2 (Oryza punctata Reference Sequence Version 2).</title>
        <authorList>
            <person name="Zhang J."/>
            <person name="Kudrna D."/>
            <person name="Lee S."/>
            <person name="Talag J."/>
            <person name="Welchert J."/>
            <person name="Wing R.A."/>
        </authorList>
    </citation>
    <scope>NUCLEOTIDE SEQUENCE [LARGE SCALE GENOMIC DNA]</scope>
</reference>
<accession>A0A0E0LCC3</accession>
<evidence type="ECO:0000313" key="3">
    <source>
        <dbReference type="Proteomes" id="UP000026962"/>
    </source>
</evidence>
<organism evidence="2">
    <name type="scientific">Oryza punctata</name>
    <name type="common">Red rice</name>
    <dbReference type="NCBI Taxonomy" id="4537"/>
    <lineage>
        <taxon>Eukaryota</taxon>
        <taxon>Viridiplantae</taxon>
        <taxon>Streptophyta</taxon>
        <taxon>Embryophyta</taxon>
        <taxon>Tracheophyta</taxon>
        <taxon>Spermatophyta</taxon>
        <taxon>Magnoliopsida</taxon>
        <taxon>Liliopsida</taxon>
        <taxon>Poales</taxon>
        <taxon>Poaceae</taxon>
        <taxon>BOP clade</taxon>
        <taxon>Oryzoideae</taxon>
        <taxon>Oryzeae</taxon>
        <taxon>Oryzinae</taxon>
        <taxon>Oryza</taxon>
    </lineage>
</organism>
<evidence type="ECO:0000256" key="1">
    <source>
        <dbReference type="SAM" id="MobiDB-lite"/>
    </source>
</evidence>
<name>A0A0E0LCC3_ORYPU</name>